<dbReference type="InterPro" id="IPR012312">
    <property type="entry name" value="Hemerythrin-like"/>
</dbReference>
<dbReference type="Gene3D" id="3.30.70.270">
    <property type="match status" value="1"/>
</dbReference>
<dbReference type="CDD" id="cd01948">
    <property type="entry name" value="EAL"/>
    <property type="match status" value="1"/>
</dbReference>
<evidence type="ECO:0000313" key="7">
    <source>
        <dbReference type="EMBL" id="PSF07129.1"/>
    </source>
</evidence>
<dbReference type="PANTHER" id="PTHR33121:SF79">
    <property type="entry name" value="CYCLIC DI-GMP PHOSPHODIESTERASE PDED-RELATED"/>
    <property type="match status" value="1"/>
</dbReference>
<dbReference type="SUPFAM" id="SSF141868">
    <property type="entry name" value="EAL domain-like"/>
    <property type="match status" value="1"/>
</dbReference>
<dbReference type="InterPro" id="IPR043128">
    <property type="entry name" value="Rev_trsase/Diguanyl_cyclase"/>
</dbReference>
<keyword evidence="4" id="KW-0175">Coiled coil</keyword>
<evidence type="ECO:0000256" key="4">
    <source>
        <dbReference type="SAM" id="Coils"/>
    </source>
</evidence>
<feature type="coiled-coil region" evidence="4">
    <location>
        <begin position="185"/>
        <end position="228"/>
    </location>
</feature>
<evidence type="ECO:0000259" key="5">
    <source>
        <dbReference type="PROSITE" id="PS50883"/>
    </source>
</evidence>
<dbReference type="SMART" id="SM00052">
    <property type="entry name" value="EAL"/>
    <property type="match status" value="1"/>
</dbReference>
<dbReference type="AlphaFoldDB" id="A0A2T1KAF8"/>
<dbReference type="GO" id="GO:0046872">
    <property type="term" value="F:metal ion binding"/>
    <property type="evidence" value="ECO:0007669"/>
    <property type="project" value="UniProtKB-KW"/>
</dbReference>
<comment type="caution">
    <text evidence="7">The sequence shown here is derived from an EMBL/GenBank/DDBJ whole genome shotgun (WGS) entry which is preliminary data.</text>
</comment>
<reference evidence="7 8" key="1">
    <citation type="submission" date="2018-03" db="EMBL/GenBank/DDBJ databases">
        <title>Marinobacter brunus sp. nov., a marine bacterium of Gamma-proteobacteria isolated from the surface seawater of the South China Sea.</title>
        <authorList>
            <person name="Cheng H."/>
            <person name="Wu Y.-H."/>
            <person name="Xamxidin M."/>
            <person name="Xu X.-W."/>
        </authorList>
    </citation>
    <scope>NUCLEOTIDE SEQUENCE [LARGE SCALE GENOMIC DNA]</scope>
    <source>
        <strain evidence="7 8">NH169-3</strain>
    </source>
</reference>
<name>A0A2T1KAF8_9GAMM</name>
<dbReference type="PROSITE" id="PS50883">
    <property type="entry name" value="EAL"/>
    <property type="match status" value="1"/>
</dbReference>
<evidence type="ECO:0000256" key="3">
    <source>
        <dbReference type="ARBA" id="ARBA00023004"/>
    </source>
</evidence>
<dbReference type="OrthoDB" id="9176779at2"/>
<dbReference type="SUPFAM" id="SSF55073">
    <property type="entry name" value="Nucleotide cyclase"/>
    <property type="match status" value="1"/>
</dbReference>
<dbReference type="GO" id="GO:0071111">
    <property type="term" value="F:cyclic-guanylate-specific phosphodiesterase activity"/>
    <property type="evidence" value="ECO:0007669"/>
    <property type="project" value="InterPro"/>
</dbReference>
<sequence length="669" mass="75224">MALGQKESDVFEIFPWNRNFETGLEDIDEQHRVLVSILNRLAWHFASDASELSTEHILEELLAYAAYHFEYEETIWNEAMGGSDVARNHHDSHQMFFVRIQMFKQRDDPGEETLMELFDYLTRWLAFHILESDRRMALTVKALRDGLTMAEARERVDAELSGTISVLVNALLEIYGKLSALTIQLMREKMARHRAEEEVQRIQNERLNKALEQQASEYQKHLEALAYTDGLTGLWNRNGIIRAVNEWMDAEPRSDGSGVLIAIDLDNFALVNNLLGEDAADRLLGLLTRRWLDALPCDAVLARTGGDEFTVLLPDANQLESRLSALKLTANQRFDLDGHQVVLEFTAGIVLFPGPGAIAAETILRQAYHILYRAKQEAKGGWIYLDAYEQGQHHARQMVLAGIRRGLEDGEFRLYFQPKVNMHTGEVAGAEALIRWQHPEEGLLVPGRFLPQVEHHQLNIQLGEWVLQQALKQMSAWDKEGMVLNVGVNISAVHLQSDDFTSRLSMILSQYPQITPSRLDLEILETAALADLDKAVQVIKDCRALGVTFSLDDFGTGYSSLSYLQRLPVDTLKVDQSFVAGVEGNDENLLILKGVIGLSRAFGKTVIAEGVETVTQGQALLALGCEYAQGYAMSPPIPASQLPVWVSNWQPFPEWRELRPGDITAVPES</sequence>
<dbReference type="InterPro" id="IPR035919">
    <property type="entry name" value="EAL_sf"/>
</dbReference>
<dbReference type="InterPro" id="IPR035938">
    <property type="entry name" value="Hemerythrin-like_sf"/>
</dbReference>
<feature type="domain" description="GGDEF" evidence="6">
    <location>
        <begin position="256"/>
        <end position="387"/>
    </location>
</feature>
<evidence type="ECO:0000256" key="1">
    <source>
        <dbReference type="ARBA" id="ARBA00010587"/>
    </source>
</evidence>
<keyword evidence="3" id="KW-0408">Iron</keyword>
<accession>A0A2T1KAF8</accession>
<feature type="domain" description="EAL" evidence="5">
    <location>
        <begin position="396"/>
        <end position="650"/>
    </location>
</feature>
<organism evidence="7 8">
    <name type="scientific">Marinobacter fuscus</name>
    <dbReference type="NCBI Taxonomy" id="2109942"/>
    <lineage>
        <taxon>Bacteria</taxon>
        <taxon>Pseudomonadati</taxon>
        <taxon>Pseudomonadota</taxon>
        <taxon>Gammaproteobacteria</taxon>
        <taxon>Pseudomonadales</taxon>
        <taxon>Marinobacteraceae</taxon>
        <taxon>Marinobacter</taxon>
    </lineage>
</organism>
<evidence type="ECO:0000256" key="2">
    <source>
        <dbReference type="ARBA" id="ARBA00022723"/>
    </source>
</evidence>
<dbReference type="PROSITE" id="PS50887">
    <property type="entry name" value="GGDEF"/>
    <property type="match status" value="1"/>
</dbReference>
<dbReference type="InterPro" id="IPR050706">
    <property type="entry name" value="Cyclic-di-GMP_PDE-like"/>
</dbReference>
<evidence type="ECO:0000259" key="6">
    <source>
        <dbReference type="PROSITE" id="PS50887"/>
    </source>
</evidence>
<dbReference type="InterPro" id="IPR012827">
    <property type="entry name" value="Hemerythrin_metal-bd"/>
</dbReference>
<dbReference type="NCBIfam" id="TIGR00254">
    <property type="entry name" value="GGDEF"/>
    <property type="match status" value="1"/>
</dbReference>
<dbReference type="PANTHER" id="PTHR33121">
    <property type="entry name" value="CYCLIC DI-GMP PHOSPHODIESTERASE PDEF"/>
    <property type="match status" value="1"/>
</dbReference>
<dbReference type="CDD" id="cd12107">
    <property type="entry name" value="Hemerythrin"/>
    <property type="match status" value="1"/>
</dbReference>
<dbReference type="Pfam" id="PF00563">
    <property type="entry name" value="EAL"/>
    <property type="match status" value="1"/>
</dbReference>
<dbReference type="Gene3D" id="1.20.120.50">
    <property type="entry name" value="Hemerythrin-like"/>
    <property type="match status" value="1"/>
</dbReference>
<dbReference type="InterPro" id="IPR000160">
    <property type="entry name" value="GGDEF_dom"/>
</dbReference>
<dbReference type="SUPFAM" id="SSF47188">
    <property type="entry name" value="Hemerythrin-like"/>
    <property type="match status" value="1"/>
</dbReference>
<evidence type="ECO:0000313" key="8">
    <source>
        <dbReference type="Proteomes" id="UP000239866"/>
    </source>
</evidence>
<dbReference type="EMBL" id="PXNP01000076">
    <property type="protein sequence ID" value="PSF07129.1"/>
    <property type="molecule type" value="Genomic_DNA"/>
</dbReference>
<proteinExistence type="inferred from homology"/>
<dbReference type="Gene3D" id="3.20.20.450">
    <property type="entry name" value="EAL domain"/>
    <property type="match status" value="1"/>
</dbReference>
<dbReference type="InterPro" id="IPR001633">
    <property type="entry name" value="EAL_dom"/>
</dbReference>
<dbReference type="CDD" id="cd01949">
    <property type="entry name" value="GGDEF"/>
    <property type="match status" value="1"/>
</dbReference>
<dbReference type="SMART" id="SM00267">
    <property type="entry name" value="GGDEF"/>
    <property type="match status" value="1"/>
</dbReference>
<gene>
    <name evidence="7" type="ORF">C7H09_10020</name>
</gene>
<dbReference type="NCBIfam" id="TIGR02481">
    <property type="entry name" value="hemeryth_dom"/>
    <property type="match status" value="1"/>
</dbReference>
<dbReference type="Pfam" id="PF01814">
    <property type="entry name" value="Hemerythrin"/>
    <property type="match status" value="1"/>
</dbReference>
<dbReference type="Proteomes" id="UP000239866">
    <property type="component" value="Unassembled WGS sequence"/>
</dbReference>
<dbReference type="Pfam" id="PF00990">
    <property type="entry name" value="GGDEF"/>
    <property type="match status" value="1"/>
</dbReference>
<comment type="similarity">
    <text evidence="1">Belongs to the hemerythrin family.</text>
</comment>
<dbReference type="InterPro" id="IPR029787">
    <property type="entry name" value="Nucleotide_cyclase"/>
</dbReference>
<keyword evidence="8" id="KW-1185">Reference proteome</keyword>
<protein>
    <submittedName>
        <fullName evidence="7">Diguanylate phosphodiesterase</fullName>
    </submittedName>
</protein>
<keyword evidence="2" id="KW-0479">Metal-binding</keyword>